<evidence type="ECO:0000256" key="1">
    <source>
        <dbReference type="SAM" id="Phobius"/>
    </source>
</evidence>
<name>A0A158D706_9BURK</name>
<protein>
    <submittedName>
        <fullName evidence="2">Shikimate transporter</fullName>
    </submittedName>
</protein>
<keyword evidence="1" id="KW-1133">Transmembrane helix</keyword>
<keyword evidence="1" id="KW-0472">Membrane</keyword>
<gene>
    <name evidence="2" type="ORF">AWB79_06566</name>
</gene>
<evidence type="ECO:0000313" key="2">
    <source>
        <dbReference type="EMBL" id="SAK90425.1"/>
    </source>
</evidence>
<dbReference type="AlphaFoldDB" id="A0A158D706"/>
<proteinExistence type="predicted"/>
<dbReference type="RefSeq" id="WP_198399147.1">
    <property type="nucleotide sequence ID" value="NZ_FCOA02000036.1"/>
</dbReference>
<comment type="caution">
    <text evidence="2">The sequence shown here is derived from an EMBL/GenBank/DDBJ whole genome shotgun (WGS) entry which is preliminary data.</text>
</comment>
<keyword evidence="3" id="KW-1185">Reference proteome</keyword>
<accession>A0A158D706</accession>
<evidence type="ECO:0000313" key="3">
    <source>
        <dbReference type="Proteomes" id="UP000054851"/>
    </source>
</evidence>
<dbReference type="STRING" id="1777140.AWB79_06566"/>
<feature type="transmembrane region" description="Helical" evidence="1">
    <location>
        <begin position="29"/>
        <end position="50"/>
    </location>
</feature>
<dbReference type="Proteomes" id="UP000054851">
    <property type="component" value="Unassembled WGS sequence"/>
</dbReference>
<dbReference type="EMBL" id="FCOA02000036">
    <property type="protein sequence ID" value="SAK90425.1"/>
    <property type="molecule type" value="Genomic_DNA"/>
</dbReference>
<sequence length="70" mass="7540">MPTGNPTGRYQALRRAIAAASIVGPLKTLAVFAVARAFHPHGGLVFGLVGKKIGRKRTMMQSSMKLYVSR</sequence>
<organism evidence="2 3">
    <name type="scientific">Caballeronia hypogeia</name>
    <dbReference type="NCBI Taxonomy" id="1777140"/>
    <lineage>
        <taxon>Bacteria</taxon>
        <taxon>Pseudomonadati</taxon>
        <taxon>Pseudomonadota</taxon>
        <taxon>Betaproteobacteria</taxon>
        <taxon>Burkholderiales</taxon>
        <taxon>Burkholderiaceae</taxon>
        <taxon>Caballeronia</taxon>
    </lineage>
</organism>
<reference evidence="2" key="1">
    <citation type="submission" date="2016-01" db="EMBL/GenBank/DDBJ databases">
        <authorList>
            <person name="Peeters C."/>
        </authorList>
    </citation>
    <scope>NUCLEOTIDE SEQUENCE</scope>
    <source>
        <strain evidence="2">LMG 29322</strain>
    </source>
</reference>
<keyword evidence="1" id="KW-0812">Transmembrane</keyword>